<dbReference type="Proteomes" id="UP001498398">
    <property type="component" value="Unassembled WGS sequence"/>
</dbReference>
<comment type="caution">
    <text evidence="2">The sequence shown here is derived from an EMBL/GenBank/DDBJ whole genome shotgun (WGS) entry which is preliminary data.</text>
</comment>
<accession>A0ABR1IZP9</accession>
<proteinExistence type="predicted"/>
<feature type="region of interest" description="Disordered" evidence="1">
    <location>
        <begin position="167"/>
        <end position="209"/>
    </location>
</feature>
<keyword evidence="3" id="KW-1185">Reference proteome</keyword>
<sequence length="224" mass="25488">MHPVSRKESGFGEFKEFKRYSDRKYSSPGVADHTFHVELRNFVIYTDVDSLPILTGCFFVPKSAYNLLFDALVFDKEDHCMVVWVFQFTIDTTRSKGSNQGYAHLERIQQRVLEMGGISEVVFRYVLVVPDERAQLNTMSWQFPDWKPKPKPTDIAASSAQVTEILSDQATNPSSNPVAKKRRALSDSGKGKLRNRPASQPAKEEEEELHKLIPGSAFVLFLRT</sequence>
<evidence type="ECO:0000256" key="1">
    <source>
        <dbReference type="SAM" id="MobiDB-lite"/>
    </source>
</evidence>
<evidence type="ECO:0000313" key="2">
    <source>
        <dbReference type="EMBL" id="KAK7442039.1"/>
    </source>
</evidence>
<reference evidence="2 3" key="1">
    <citation type="submission" date="2024-01" db="EMBL/GenBank/DDBJ databases">
        <title>A draft genome for the cacao thread blight pathogen Marasmiellus scandens.</title>
        <authorList>
            <person name="Baruah I.K."/>
            <person name="Leung J."/>
            <person name="Bukari Y."/>
            <person name="Amoako-Attah I."/>
            <person name="Meinhardt L.W."/>
            <person name="Bailey B.A."/>
            <person name="Cohen S.P."/>
        </authorList>
    </citation>
    <scope>NUCLEOTIDE SEQUENCE [LARGE SCALE GENOMIC DNA]</scope>
    <source>
        <strain evidence="2 3">GH-19</strain>
    </source>
</reference>
<evidence type="ECO:0000313" key="3">
    <source>
        <dbReference type="Proteomes" id="UP001498398"/>
    </source>
</evidence>
<dbReference type="EMBL" id="JBANRG010000060">
    <property type="protein sequence ID" value="KAK7442039.1"/>
    <property type="molecule type" value="Genomic_DNA"/>
</dbReference>
<feature type="compositionally biased region" description="Polar residues" evidence="1">
    <location>
        <begin position="167"/>
        <end position="177"/>
    </location>
</feature>
<gene>
    <name evidence="2" type="ORF">VKT23_016316</name>
</gene>
<organism evidence="2 3">
    <name type="scientific">Marasmiellus scandens</name>
    <dbReference type="NCBI Taxonomy" id="2682957"/>
    <lineage>
        <taxon>Eukaryota</taxon>
        <taxon>Fungi</taxon>
        <taxon>Dikarya</taxon>
        <taxon>Basidiomycota</taxon>
        <taxon>Agaricomycotina</taxon>
        <taxon>Agaricomycetes</taxon>
        <taxon>Agaricomycetidae</taxon>
        <taxon>Agaricales</taxon>
        <taxon>Marasmiineae</taxon>
        <taxon>Omphalotaceae</taxon>
        <taxon>Marasmiellus</taxon>
    </lineage>
</organism>
<protein>
    <submittedName>
        <fullName evidence="2">Uncharacterized protein</fullName>
    </submittedName>
</protein>
<name>A0ABR1IZP9_9AGAR</name>